<organism evidence="1 2">
    <name type="scientific">Paenibacillus sambharensis</name>
    <dbReference type="NCBI Taxonomy" id="1803190"/>
    <lineage>
        <taxon>Bacteria</taxon>
        <taxon>Bacillati</taxon>
        <taxon>Bacillota</taxon>
        <taxon>Bacilli</taxon>
        <taxon>Bacillales</taxon>
        <taxon>Paenibacillaceae</taxon>
        <taxon>Paenibacillus</taxon>
    </lineage>
</organism>
<gene>
    <name evidence="1" type="ORF">DNH61_07225</name>
</gene>
<dbReference type="AlphaFoldDB" id="A0A2W1LNS4"/>
<dbReference type="CDD" id="cd16414">
    <property type="entry name" value="dndB_like"/>
    <property type="match status" value="1"/>
</dbReference>
<keyword evidence="2" id="KW-1185">Reference proteome</keyword>
<accession>A0A2W1LNS4</accession>
<dbReference type="InterPro" id="IPR017642">
    <property type="entry name" value="DNA_S_mod_DndB"/>
</dbReference>
<sequence length="407" mass="46348">MARLYPSLKGKLGNTEYYLTVMKAADVIRDIRSADELADWKDFTIEERLQREINWGRIKSELAPYLIEDEDRFFGSLIVDIYNDQGVEFEPLSATFKTNNKFYESAAQVFGFLVMSGGESLFALDGQHRLKALQVAITGKGKDGELIEDLGHNPDLGQEDVTVIFIRHEGNSQKIRKIFNKINKNAKPTSKGDNIITSEDDPFALISRKLIGPDAPLKEAQVNWRSNTLSKTSKQFTTIGTLYESAEILLRKKNLVKNQLPKDLSKYYNHVKSVWEQLVKEFEPFTEMIHSTEIGKFREQLLVGKPVGQMALVEAIQICFEHEYDNLSKIIASLNKVNWDSDSNTWLHVMYEPGGRIKANSTSRKLAARVIAYMVGVNYNDDEKAQLITDYRNIKKEPNAMLPDPVE</sequence>
<evidence type="ECO:0000313" key="2">
    <source>
        <dbReference type="Proteomes" id="UP000249522"/>
    </source>
</evidence>
<dbReference type="Proteomes" id="UP000249522">
    <property type="component" value="Unassembled WGS sequence"/>
</dbReference>
<dbReference type="OrthoDB" id="3524978at2"/>
<name>A0A2W1LNS4_9BACL</name>
<evidence type="ECO:0000313" key="1">
    <source>
        <dbReference type="EMBL" id="PZD96582.1"/>
    </source>
</evidence>
<protein>
    <recommendedName>
        <fullName evidence="3">DGQHR domain-containing protein</fullName>
    </recommendedName>
</protein>
<proteinExistence type="predicted"/>
<dbReference type="Pfam" id="PF14072">
    <property type="entry name" value="DndB"/>
    <property type="match status" value="1"/>
</dbReference>
<dbReference type="EMBL" id="QKRB01000037">
    <property type="protein sequence ID" value="PZD96582.1"/>
    <property type="molecule type" value="Genomic_DNA"/>
</dbReference>
<dbReference type="NCBIfam" id="TIGR03187">
    <property type="entry name" value="DGQHR"/>
    <property type="match status" value="1"/>
</dbReference>
<reference evidence="1 2" key="1">
    <citation type="submission" date="2018-06" db="EMBL/GenBank/DDBJ databases">
        <title>Paenibacillus imtechensis sp. nov.</title>
        <authorList>
            <person name="Pinnaka A.K."/>
            <person name="Singh H."/>
            <person name="Kaur M."/>
        </authorList>
    </citation>
    <scope>NUCLEOTIDE SEQUENCE [LARGE SCALE GENOMIC DNA]</scope>
    <source>
        <strain evidence="1 2">SMB1</strain>
    </source>
</reference>
<dbReference type="RefSeq" id="WP_111145987.1">
    <property type="nucleotide sequence ID" value="NZ_QKRB01000037.1"/>
</dbReference>
<dbReference type="InterPro" id="IPR017601">
    <property type="entry name" value="DGQHR-contain_dom"/>
</dbReference>
<comment type="caution">
    <text evidence="1">The sequence shown here is derived from an EMBL/GenBank/DDBJ whole genome shotgun (WGS) entry which is preliminary data.</text>
</comment>
<evidence type="ECO:0008006" key="3">
    <source>
        <dbReference type="Google" id="ProtNLM"/>
    </source>
</evidence>